<dbReference type="RefSeq" id="WP_010229975.1">
    <property type="nucleotide sequence ID" value="NZ_CP007217.1"/>
</dbReference>
<feature type="domain" description="Autotransporter" evidence="13">
    <location>
        <begin position="748"/>
        <end position="1025"/>
    </location>
</feature>
<evidence type="ECO:0000256" key="11">
    <source>
        <dbReference type="SAM" id="MobiDB-lite"/>
    </source>
</evidence>
<dbReference type="SMART" id="SM00869">
    <property type="entry name" value="Autotransporter"/>
    <property type="match status" value="1"/>
</dbReference>
<comment type="subcellular location">
    <subcellularLocation>
        <location evidence="2">Cell outer membrane</location>
        <topology evidence="2">Peripheral membrane protein</topology>
        <orientation evidence="2">Extracellular side</orientation>
    </subcellularLocation>
    <subcellularLocation>
        <location evidence="1">Secreted</location>
        <location evidence="1">Cell wall</location>
    </subcellularLocation>
</comment>
<evidence type="ECO:0000256" key="7">
    <source>
        <dbReference type="ARBA" id="ARBA00022692"/>
    </source>
</evidence>
<dbReference type="InterPro" id="IPR011427">
    <property type="entry name" value="Polymorphic_membr_middle"/>
</dbReference>
<dbReference type="InterPro" id="IPR003368">
    <property type="entry name" value="POMP_repeat"/>
</dbReference>
<evidence type="ECO:0000256" key="2">
    <source>
        <dbReference type="ARBA" id="ARBA00004416"/>
    </source>
</evidence>
<dbReference type="PROSITE" id="PS51208">
    <property type="entry name" value="AUTOTRANSPORTER"/>
    <property type="match status" value="1"/>
</dbReference>
<feature type="compositionally biased region" description="Polar residues" evidence="11">
    <location>
        <begin position="659"/>
        <end position="681"/>
    </location>
</feature>
<evidence type="ECO:0000259" key="13">
    <source>
        <dbReference type="PROSITE" id="PS51208"/>
    </source>
</evidence>
<dbReference type="AlphaFoldDB" id="A0A069ZPK0"/>
<feature type="region of interest" description="Disordered" evidence="11">
    <location>
        <begin position="654"/>
        <end position="681"/>
    </location>
</feature>
<keyword evidence="10" id="KW-0998">Cell outer membrane</keyword>
<evidence type="ECO:0000256" key="8">
    <source>
        <dbReference type="ARBA" id="ARBA00022729"/>
    </source>
</evidence>
<dbReference type="PATRIC" id="fig|243161.6.peg.286"/>
<dbReference type="Proteomes" id="UP000260363">
    <property type="component" value="Chromosome"/>
</dbReference>
<keyword evidence="9" id="KW-0472">Membrane</keyword>
<dbReference type="OMA" id="NTNANQP"/>
<dbReference type="KEGG" id="cmm:NC80_01315"/>
<dbReference type="STRING" id="83560.NC80_01315"/>
<evidence type="ECO:0000256" key="9">
    <source>
        <dbReference type="ARBA" id="ARBA00023136"/>
    </source>
</evidence>
<dbReference type="KEGG" id="cmg:NC81_01330"/>
<dbReference type="GeneID" id="1246432"/>
<evidence type="ECO:0000256" key="10">
    <source>
        <dbReference type="ARBA" id="ARBA00023237"/>
    </source>
</evidence>
<keyword evidence="5" id="KW-0134">Cell wall</keyword>
<keyword evidence="7" id="KW-0812">Transmembrane</keyword>
<keyword evidence="4" id="KW-1134">Transmembrane beta strand</keyword>
<dbReference type="Pfam" id="PF03797">
    <property type="entry name" value="Autotransporter"/>
    <property type="match status" value="1"/>
</dbReference>
<evidence type="ECO:0000256" key="4">
    <source>
        <dbReference type="ARBA" id="ARBA00022452"/>
    </source>
</evidence>
<dbReference type="NCBIfam" id="TIGR01376">
    <property type="entry name" value="POMP_repeat"/>
    <property type="match status" value="2"/>
</dbReference>
<proteinExistence type="inferred from homology"/>
<keyword evidence="6" id="KW-0964">Secreted</keyword>
<feature type="chain" id="PRO_5007372699" evidence="12">
    <location>
        <begin position="20"/>
        <end position="1025"/>
    </location>
</feature>
<name>A0A069ZPK0_CHLMR</name>
<evidence type="ECO:0000256" key="5">
    <source>
        <dbReference type="ARBA" id="ARBA00022512"/>
    </source>
</evidence>
<dbReference type="GO" id="GO:0009279">
    <property type="term" value="C:cell outer membrane"/>
    <property type="evidence" value="ECO:0007669"/>
    <property type="project" value="UniProtKB-SubCell"/>
</dbReference>
<keyword evidence="8 12" id="KW-0732">Signal</keyword>
<organism evidence="14 15">
    <name type="scientific">Chlamydia muridarum</name>
    <dbReference type="NCBI Taxonomy" id="83560"/>
    <lineage>
        <taxon>Bacteria</taxon>
        <taxon>Pseudomonadati</taxon>
        <taxon>Chlamydiota</taxon>
        <taxon>Chlamydiia</taxon>
        <taxon>Chlamydiales</taxon>
        <taxon>Chlamydiaceae</taxon>
        <taxon>Chlamydia/Chlamydophila group</taxon>
        <taxon>Chlamydia</taxon>
    </lineage>
</organism>
<reference evidence="14 15" key="1">
    <citation type="submission" date="2014-02" db="EMBL/GenBank/DDBJ databases">
        <authorList>
            <person name="Chen C."/>
            <person name="Conrad T.A."/>
            <person name="Zhou Z."/>
            <person name="Lai Z."/>
            <person name="Zhong G."/>
        </authorList>
    </citation>
    <scope>NUCLEOTIDE SEQUENCE [LARGE SCALE GENOMIC DNA]</scope>
    <source>
        <strain evidence="14 15">Nigg3-28</strain>
    </source>
</reference>
<dbReference type="SUPFAM" id="SSF103515">
    <property type="entry name" value="Autotransporter"/>
    <property type="match status" value="1"/>
</dbReference>
<dbReference type="KEGG" id="cmx:DNC_01330"/>
<sequence length="1025" mass="111459">MTRRILPLSLVFIPLSCISASETDTLKLPNLTFGGREIEFIVTPPSSIAAQYITYANVSNYRGNFTISSCTQDQWFSRGLSTTNSSGAFVESMTSFTAIDNADLFFCNNYCTHQGGGGAINATGLISFKNNQNILFYNNTTIGTQFTGVALRTERNRGGALYGSSIELINNHSLNFINNTSGDMGGAVSTIQNLVIKNTSGIVAFENNHTTDHIPNTFATILARGGAVGCQGACEISHNTGPVVFNSNYGGYGGAISTGGQCIFRDNKDKLIFINNSALGWHNTSAQGNGAVISAGGEFGLLNNKGPIYFENNNASYIAGAISCNNLNFQENGPIYFLNNSALYGGAFHLFASPAANYIHTGSGDIIFNNNTELSTTGMSAGLRKLFYIPGTTNNNPITLSLGAKKDTRIYFYDLFQWGGLKKANTPPENSPHTVTINPSDEFSGAVVFSYKNISSDLQAHMIASKTHNQIKDSPTTLKFGTMSIENGAEFEFFNGPLTQESTSLLALGQDSILTVGKDASLTITHLGIILPGLLNDQGTTAPRIRVNPQDMTQNTNSNQAPVSTENVATQKIFFSGLVSLVDENYESVYDSCDLSRGKANQPILHIETTNDAQLSNDWKNTLNTSLYSLPHYGYQGLWTSNWMTTTRTVSLTNSTETQTANNSIQEQKNTSETFDSNSTTTAKIPSIRASTGGTTPLATTDVTVTRHSLVVSWTPIGYIADPARRGDLIANNLVSSGRNTTLYLRSLLPDDSWFALQGSAATLFTKQQKRLDYHGYSSASKGYAISSQASGAHGHKFLFSFSQSSDTMKEKRTNNKISSRYYLSALCFEQPMFDRIALIGAAAYNYGTHKTYNFYGTKKFSKGNFHSTTLGGSLRCELRDSMPFQSIMLTPFIQALISRTEPASIQEQGDLARLFSLKQPHTAVVSPIGIKGVYSSNKWPTVSCEMEVAYQPTLYWKRPILNTVLIKNNGSWETTNTPLAKHSFYGRGSSSLKFSYLKLFANYQAQVATSTVSHYMNAGGALVF</sequence>
<evidence type="ECO:0000256" key="6">
    <source>
        <dbReference type="ARBA" id="ARBA00022525"/>
    </source>
</evidence>
<gene>
    <name evidence="14" type="ORF">BD36_01425</name>
</gene>
<comment type="similarity">
    <text evidence="3">Belongs to the PMP outer membrane protein family.</text>
</comment>
<feature type="signal peptide" evidence="12">
    <location>
        <begin position="1"/>
        <end position="19"/>
    </location>
</feature>
<dbReference type="Pfam" id="PF07548">
    <property type="entry name" value="ChlamPMP_M"/>
    <property type="match status" value="1"/>
</dbReference>
<protein>
    <submittedName>
        <fullName evidence="14">Membrane protein</fullName>
    </submittedName>
</protein>
<dbReference type="InterPro" id="IPR005546">
    <property type="entry name" value="Autotransporte_beta"/>
</dbReference>
<evidence type="ECO:0000313" key="14">
    <source>
        <dbReference type="EMBL" id="AJR10352.1"/>
    </source>
</evidence>
<evidence type="ECO:0000256" key="12">
    <source>
        <dbReference type="SAM" id="SignalP"/>
    </source>
</evidence>
<dbReference type="InterPro" id="IPR036709">
    <property type="entry name" value="Autotransporte_beta_dom_sf"/>
</dbReference>
<evidence type="ECO:0000313" key="15">
    <source>
        <dbReference type="Proteomes" id="UP000260363"/>
    </source>
</evidence>
<dbReference type="EMBL" id="CP007217">
    <property type="protein sequence ID" value="AJR10352.1"/>
    <property type="molecule type" value="Genomic_DNA"/>
</dbReference>
<evidence type="ECO:0000256" key="3">
    <source>
        <dbReference type="ARBA" id="ARBA00007542"/>
    </source>
</evidence>
<accession>A0A069ZPK0</accession>
<evidence type="ECO:0000256" key="1">
    <source>
        <dbReference type="ARBA" id="ARBA00004191"/>
    </source>
</evidence>